<comment type="caution">
    <text evidence="1">The sequence shown here is derived from an EMBL/GenBank/DDBJ whole genome shotgun (WGS) entry which is preliminary data.</text>
</comment>
<proteinExistence type="predicted"/>
<evidence type="ECO:0000313" key="1">
    <source>
        <dbReference type="EMBL" id="TDF73701.1"/>
    </source>
</evidence>
<evidence type="ECO:0000313" key="2">
    <source>
        <dbReference type="Proteomes" id="UP000294588"/>
    </source>
</evidence>
<protein>
    <submittedName>
        <fullName evidence="1">Site-2 protease family protein</fullName>
    </submittedName>
</protein>
<name>A0AC61QK52_9BACT</name>
<dbReference type="Proteomes" id="UP000294588">
    <property type="component" value="Unassembled WGS sequence"/>
</dbReference>
<keyword evidence="2" id="KW-1185">Reference proteome</keyword>
<keyword evidence="1" id="KW-0378">Hydrolase</keyword>
<gene>
    <name evidence="1" type="ORF">E0946_02460</name>
</gene>
<organism evidence="1 2">
    <name type="scientific">Candidatus Syntrophosphaera thermopropionivorans</name>
    <dbReference type="NCBI Taxonomy" id="2593015"/>
    <lineage>
        <taxon>Bacteria</taxon>
        <taxon>Pseudomonadati</taxon>
        <taxon>Candidatus Cloacimonadota</taxon>
        <taxon>Candidatus Cloacimonadia</taxon>
        <taxon>Candidatus Cloacimonadales</taxon>
        <taxon>Candidatus Cloacimonadaceae</taxon>
        <taxon>Candidatus Syntrophosphaera</taxon>
    </lineage>
</organism>
<accession>A0AC61QK52</accession>
<keyword evidence="1" id="KW-0645">Protease</keyword>
<reference evidence="1" key="1">
    <citation type="submission" date="2019-03" db="EMBL/GenBank/DDBJ databases">
        <title>Candidatus Syntrophosphaera thermopropionivorans: a novel player in syntrophic propionate oxidation during anaerobic digestion.</title>
        <authorList>
            <person name="Dyksma S."/>
        </authorList>
    </citation>
    <scope>NUCLEOTIDE SEQUENCE</scope>
    <source>
        <strain evidence="1">W5</strain>
    </source>
</reference>
<sequence>MSFIKNTLTLIIILIIFYSIILHEISHALVSYWQGDDTAKMMGRLSLNPFKHIDIFGTIILPLLTYFTMGIILGYAKPVPLNPYNYKNIKVGTGLSALAGPVTNILIAIVFALIFHLTQGQQIIPYICQMVVFFNLLLAFFNLIPIPPLDGSKVLGMLLPDAAFYKFMAQEHIGMITIIFILLVSGLLGFNIIGRLIIPPINFTMQLLGVGGIF</sequence>
<dbReference type="EMBL" id="SMOG01000004">
    <property type="protein sequence ID" value="TDF73701.1"/>
    <property type="molecule type" value="Genomic_DNA"/>
</dbReference>